<evidence type="ECO:0000256" key="2">
    <source>
        <dbReference type="SAM" id="Phobius"/>
    </source>
</evidence>
<gene>
    <name evidence="4" type="ORF">C361_02433</name>
</gene>
<dbReference type="AlphaFoldDB" id="A0A854QJJ2"/>
<comment type="caution">
    <text evidence="4">The sequence shown here is derived from an EMBL/GenBank/DDBJ whole genome shotgun (WGS) entry which is preliminary data.</text>
</comment>
<proteinExistence type="predicted"/>
<evidence type="ECO:0000256" key="1">
    <source>
        <dbReference type="SAM" id="MobiDB-lite"/>
    </source>
</evidence>
<accession>A0A854QJJ2</accession>
<evidence type="ECO:0000313" key="5">
    <source>
        <dbReference type="Proteomes" id="UP000199727"/>
    </source>
</evidence>
<dbReference type="Proteomes" id="UP000199727">
    <property type="component" value="Unassembled WGS sequence"/>
</dbReference>
<keyword evidence="2" id="KW-1133">Transmembrane helix</keyword>
<feature type="region of interest" description="Disordered" evidence="1">
    <location>
        <begin position="251"/>
        <end position="270"/>
    </location>
</feature>
<keyword evidence="2" id="KW-0472">Membrane</keyword>
<evidence type="ECO:0000313" key="4">
    <source>
        <dbReference type="EMBL" id="OXG23893.1"/>
    </source>
</evidence>
<keyword evidence="3" id="KW-0732">Signal</keyword>
<evidence type="ECO:0000256" key="3">
    <source>
        <dbReference type="SAM" id="SignalP"/>
    </source>
</evidence>
<feature type="transmembrane region" description="Helical" evidence="2">
    <location>
        <begin position="294"/>
        <end position="319"/>
    </location>
</feature>
<dbReference type="EMBL" id="AMKT01000034">
    <property type="protein sequence ID" value="OXG23893.1"/>
    <property type="molecule type" value="Genomic_DNA"/>
</dbReference>
<feature type="signal peptide" evidence="3">
    <location>
        <begin position="1"/>
        <end position="17"/>
    </location>
</feature>
<feature type="compositionally biased region" description="Low complexity" evidence="1">
    <location>
        <begin position="251"/>
        <end position="268"/>
    </location>
</feature>
<dbReference type="OrthoDB" id="2592905at2759"/>
<name>A0A854QJJ2_CRYNE</name>
<feature type="chain" id="PRO_5032386841" evidence="3">
    <location>
        <begin position="18"/>
        <end position="320"/>
    </location>
</feature>
<reference evidence="4 5" key="1">
    <citation type="submission" date="2017-06" db="EMBL/GenBank/DDBJ databases">
        <title>Global population genomics of the pathogenic fungus Cryptococcus neoformans var. grubii.</title>
        <authorList>
            <person name="Cuomo C."/>
            <person name="Litvintseva A."/>
            <person name="Chen Y."/>
            <person name="Young S."/>
            <person name="Zeng Q."/>
            <person name="Chapman S."/>
            <person name="Gujja S."/>
            <person name="Saif S."/>
            <person name="Birren B."/>
        </authorList>
    </citation>
    <scope>NUCLEOTIDE SEQUENCE [LARGE SCALE GENOMIC DNA]</scope>
    <source>
        <strain evidence="4 5">Tu259-1</strain>
    </source>
</reference>
<keyword evidence="2" id="KW-0812">Transmembrane</keyword>
<organism evidence="4 5">
    <name type="scientific">Cryptococcus neoformans Tu259-1</name>
    <dbReference type="NCBI Taxonomy" id="1230072"/>
    <lineage>
        <taxon>Eukaryota</taxon>
        <taxon>Fungi</taxon>
        <taxon>Dikarya</taxon>
        <taxon>Basidiomycota</taxon>
        <taxon>Agaricomycotina</taxon>
        <taxon>Tremellomycetes</taxon>
        <taxon>Tremellales</taxon>
        <taxon>Cryptococcaceae</taxon>
        <taxon>Cryptococcus</taxon>
        <taxon>Cryptococcus neoformans species complex</taxon>
    </lineage>
</organism>
<protein>
    <submittedName>
        <fullName evidence="4">Uncharacterized protein</fullName>
    </submittedName>
</protein>
<sequence>MRIYCLVPLLFAVPSLGSLFDSDSSSTTSASSSSSSSISSSTTSDEVAFLQTLQAAEISSMSCLITLVNMTTSSLGSCLALTSLANLISNPSSSSSSSSIASGGQGFSDQLDTYLRTVCSSTCSGRDLQDGKSQLAAVCDTSNTLVSVLDAVLDNYSSSYRTLACQVYYNGTSQLCLPSTLNTSTTANSYTFFDALVSGSSSNLETYQDSVFTQAECTGCMYEMFKAAQYTIPNIRGQSLTETFANHLKNDCPSSSSGDNSSTSSIDWSDVDDQQIPDSLEVGQNTQITASSGAVVGVAVGVVGAGMLGAAGAVAMVWIL</sequence>